<dbReference type="InterPro" id="IPR039421">
    <property type="entry name" value="Type_1_exporter"/>
</dbReference>
<sequence length="633" mass="70421">MADAHEEEVLGKAYDARLMKRLLGYLRPYKLQTAIALGSIVLKALADILGPVLTMVAIDRYLAGQAGTGGAYRLAYSLLSGRLSPDAYTGIAQIGGVYIGLLAFSFVVEYGQTYYMQWVGQMAMFDLRAEIFRHLQRMHVGFYDRNPVGRLVTRVTTDVDALNEMFTAGVVSIFEDIFVLAGIIAIMLGIDWRLALITLCVVPLILGATLVFRKFVRDSYRRIRTAIARINAYLQEHVSGIVVLQLFNREERSFDEFEKVNRAHMDAYKDAILAHAIYYPVVEILSAVAIASVIWFGGMRVLVGAATIGVVVAFMQYAQRFFRPIQDLSEKYNILQAAMASSERVFKLLDTPAGITARPGAPQPEGPGRIEFENVWFAYGDNKETGEPDWVLRDVSFAIEPGETIAIVGHTGAGKTTIISLLLRFYDVQRGAIKLDGVDIREFDLTALRQRSGVVLQDPFLFTGTIEQNIRLGSAHVTAERVERAAEQVNVAEFVRTLPGGFQEPMQERGSTLSTGQKQLISFARALAHDPKLLVLDEATSSVDTETEFRVRDALSRMVEGRTSVIVAHRLSTIQRADKILVMHKGKLREMGSHQELLAQRGIYWKLYELQYKDQELPPPSAVASPDTVSADD</sequence>
<comment type="caution">
    <text evidence="11">The sequence shown here is derived from an EMBL/GenBank/DDBJ whole genome shotgun (WGS) entry which is preliminary data.</text>
</comment>
<keyword evidence="5 11" id="KW-0067">ATP-binding</keyword>
<keyword evidence="4" id="KW-0547">Nucleotide-binding</keyword>
<dbReference type="FunFam" id="3.40.50.300:FF:000287">
    <property type="entry name" value="Multidrug ABC transporter ATP-binding protein"/>
    <property type="match status" value="1"/>
</dbReference>
<feature type="transmembrane region" description="Helical" evidence="8">
    <location>
        <begin position="301"/>
        <end position="318"/>
    </location>
</feature>
<dbReference type="PROSITE" id="PS50893">
    <property type="entry name" value="ABC_TRANSPORTER_2"/>
    <property type="match status" value="1"/>
</dbReference>
<dbReference type="CDD" id="cd03254">
    <property type="entry name" value="ABCC_Glucan_exporter_like"/>
    <property type="match status" value="1"/>
</dbReference>
<dbReference type="SUPFAM" id="SSF52540">
    <property type="entry name" value="P-loop containing nucleoside triphosphate hydrolases"/>
    <property type="match status" value="1"/>
</dbReference>
<reference evidence="11" key="1">
    <citation type="submission" date="2020-07" db="EMBL/GenBank/DDBJ databases">
        <title>Huge and variable diversity of episymbiotic CPR bacteria and DPANN archaea in groundwater ecosystems.</title>
        <authorList>
            <person name="He C.Y."/>
            <person name="Keren R."/>
            <person name="Whittaker M."/>
            <person name="Farag I.F."/>
            <person name="Doudna J."/>
            <person name="Cate J.H.D."/>
            <person name="Banfield J.F."/>
        </authorList>
    </citation>
    <scope>NUCLEOTIDE SEQUENCE</scope>
    <source>
        <strain evidence="11">NC_groundwater_580_Pr5_B-0.1um_64_19</strain>
    </source>
</reference>
<dbReference type="Pfam" id="PF00664">
    <property type="entry name" value="ABC_membrane"/>
    <property type="match status" value="1"/>
</dbReference>
<dbReference type="InterPro" id="IPR027417">
    <property type="entry name" value="P-loop_NTPase"/>
</dbReference>
<comment type="subcellular location">
    <subcellularLocation>
        <location evidence="1">Cell membrane</location>
        <topology evidence="1">Multi-pass membrane protein</topology>
    </subcellularLocation>
</comment>
<keyword evidence="7 8" id="KW-0472">Membrane</keyword>
<evidence type="ECO:0000259" key="9">
    <source>
        <dbReference type="PROSITE" id="PS50893"/>
    </source>
</evidence>
<evidence type="ECO:0000259" key="10">
    <source>
        <dbReference type="PROSITE" id="PS50929"/>
    </source>
</evidence>
<dbReference type="AlphaFoldDB" id="A0A932A7F3"/>
<evidence type="ECO:0000256" key="7">
    <source>
        <dbReference type="ARBA" id="ARBA00023136"/>
    </source>
</evidence>
<dbReference type="SUPFAM" id="SSF90123">
    <property type="entry name" value="ABC transporter transmembrane region"/>
    <property type="match status" value="1"/>
</dbReference>
<dbReference type="GO" id="GO:0016887">
    <property type="term" value="F:ATP hydrolysis activity"/>
    <property type="evidence" value="ECO:0007669"/>
    <property type="project" value="InterPro"/>
</dbReference>
<dbReference type="Gene3D" id="3.40.50.300">
    <property type="entry name" value="P-loop containing nucleotide triphosphate hydrolases"/>
    <property type="match status" value="1"/>
</dbReference>
<organism evidence="11 12">
    <name type="scientific">Candidatus Korobacter versatilis</name>
    <dbReference type="NCBI Taxonomy" id="658062"/>
    <lineage>
        <taxon>Bacteria</taxon>
        <taxon>Pseudomonadati</taxon>
        <taxon>Acidobacteriota</taxon>
        <taxon>Terriglobia</taxon>
        <taxon>Terriglobales</taxon>
        <taxon>Candidatus Korobacteraceae</taxon>
        <taxon>Candidatus Korobacter</taxon>
    </lineage>
</organism>
<evidence type="ECO:0000256" key="4">
    <source>
        <dbReference type="ARBA" id="ARBA00022741"/>
    </source>
</evidence>
<name>A0A932A7F3_9BACT</name>
<evidence type="ECO:0000313" key="12">
    <source>
        <dbReference type="Proteomes" id="UP000779809"/>
    </source>
</evidence>
<proteinExistence type="predicted"/>
<accession>A0A932A7F3</accession>
<dbReference type="InterPro" id="IPR003439">
    <property type="entry name" value="ABC_transporter-like_ATP-bd"/>
</dbReference>
<keyword evidence="2" id="KW-0813">Transport</keyword>
<dbReference type="Proteomes" id="UP000779809">
    <property type="component" value="Unassembled WGS sequence"/>
</dbReference>
<dbReference type="PROSITE" id="PS50929">
    <property type="entry name" value="ABC_TM1F"/>
    <property type="match status" value="1"/>
</dbReference>
<evidence type="ECO:0000256" key="3">
    <source>
        <dbReference type="ARBA" id="ARBA00022692"/>
    </source>
</evidence>
<protein>
    <submittedName>
        <fullName evidence="11">ABC transporter ATP-binding protein</fullName>
    </submittedName>
</protein>
<dbReference type="GO" id="GO:0015421">
    <property type="term" value="F:ABC-type oligopeptide transporter activity"/>
    <property type="evidence" value="ECO:0007669"/>
    <property type="project" value="TreeGrafter"/>
</dbReference>
<evidence type="ECO:0000256" key="6">
    <source>
        <dbReference type="ARBA" id="ARBA00022989"/>
    </source>
</evidence>
<feature type="domain" description="ABC transmembrane type-1" evidence="10">
    <location>
        <begin position="34"/>
        <end position="337"/>
    </location>
</feature>
<evidence type="ECO:0000256" key="1">
    <source>
        <dbReference type="ARBA" id="ARBA00004651"/>
    </source>
</evidence>
<feature type="transmembrane region" description="Helical" evidence="8">
    <location>
        <begin position="166"/>
        <end position="188"/>
    </location>
</feature>
<dbReference type="EMBL" id="JACPNR010000005">
    <property type="protein sequence ID" value="MBI2677942.1"/>
    <property type="molecule type" value="Genomic_DNA"/>
</dbReference>
<evidence type="ECO:0000256" key="2">
    <source>
        <dbReference type="ARBA" id="ARBA00022448"/>
    </source>
</evidence>
<dbReference type="CDD" id="cd18544">
    <property type="entry name" value="ABC_6TM_TmrA_like"/>
    <property type="match status" value="1"/>
</dbReference>
<dbReference type="PANTHER" id="PTHR43394">
    <property type="entry name" value="ATP-DEPENDENT PERMEASE MDL1, MITOCHONDRIAL"/>
    <property type="match status" value="1"/>
</dbReference>
<dbReference type="PANTHER" id="PTHR43394:SF1">
    <property type="entry name" value="ATP-BINDING CASSETTE SUB-FAMILY B MEMBER 10, MITOCHONDRIAL"/>
    <property type="match status" value="1"/>
</dbReference>
<dbReference type="InterPro" id="IPR011527">
    <property type="entry name" value="ABC1_TM_dom"/>
</dbReference>
<evidence type="ECO:0000256" key="5">
    <source>
        <dbReference type="ARBA" id="ARBA00022840"/>
    </source>
</evidence>
<dbReference type="InterPro" id="IPR003593">
    <property type="entry name" value="AAA+_ATPase"/>
</dbReference>
<feature type="transmembrane region" description="Helical" evidence="8">
    <location>
        <begin position="194"/>
        <end position="212"/>
    </location>
</feature>
<keyword evidence="3 8" id="KW-0812">Transmembrane</keyword>
<dbReference type="SMART" id="SM00382">
    <property type="entry name" value="AAA"/>
    <property type="match status" value="1"/>
</dbReference>
<dbReference type="InterPro" id="IPR036640">
    <property type="entry name" value="ABC1_TM_sf"/>
</dbReference>
<dbReference type="Gene3D" id="1.20.1560.10">
    <property type="entry name" value="ABC transporter type 1, transmembrane domain"/>
    <property type="match status" value="1"/>
</dbReference>
<dbReference type="GO" id="GO:0005524">
    <property type="term" value="F:ATP binding"/>
    <property type="evidence" value="ECO:0007669"/>
    <property type="project" value="UniProtKB-KW"/>
</dbReference>
<dbReference type="Pfam" id="PF00005">
    <property type="entry name" value="ABC_tran"/>
    <property type="match status" value="1"/>
</dbReference>
<evidence type="ECO:0000256" key="8">
    <source>
        <dbReference type="SAM" id="Phobius"/>
    </source>
</evidence>
<feature type="domain" description="ABC transporter" evidence="9">
    <location>
        <begin position="370"/>
        <end position="610"/>
    </location>
</feature>
<evidence type="ECO:0000313" key="11">
    <source>
        <dbReference type="EMBL" id="MBI2677942.1"/>
    </source>
</evidence>
<feature type="transmembrane region" description="Helical" evidence="8">
    <location>
        <begin position="29"/>
        <end position="46"/>
    </location>
</feature>
<gene>
    <name evidence="11" type="ORF">HYX28_04095</name>
</gene>
<feature type="transmembrane region" description="Helical" evidence="8">
    <location>
        <begin position="87"/>
        <end position="108"/>
    </location>
</feature>
<keyword evidence="6 8" id="KW-1133">Transmembrane helix</keyword>
<dbReference type="GO" id="GO:0005886">
    <property type="term" value="C:plasma membrane"/>
    <property type="evidence" value="ECO:0007669"/>
    <property type="project" value="UniProtKB-SubCell"/>
</dbReference>